<evidence type="ECO:0000313" key="5">
    <source>
        <dbReference type="Proteomes" id="UP000251571"/>
    </source>
</evidence>
<keyword evidence="4" id="KW-1185">Reference proteome</keyword>
<dbReference type="AlphaFoldDB" id="A0A2Y9B144"/>
<reference evidence="2 4" key="2">
    <citation type="submission" date="2018-03" db="EMBL/GenBank/DDBJ databases">
        <title>Genomic Encyclopedia of Archaeal and Bacterial Type Strains, Phase II (KMG-II): from individual species to whole genera.</title>
        <authorList>
            <person name="Goeker M."/>
        </authorList>
    </citation>
    <scope>NUCLEOTIDE SEQUENCE [LARGE SCALE GENOMIC DNA]</scope>
    <source>
        <strain evidence="2 4">DSM 25227</strain>
    </source>
</reference>
<evidence type="ECO:0000313" key="2">
    <source>
        <dbReference type="EMBL" id="PWJ14466.1"/>
    </source>
</evidence>
<evidence type="ECO:0000313" key="4">
    <source>
        <dbReference type="Proteomes" id="UP000245839"/>
    </source>
</evidence>
<proteinExistence type="predicted"/>
<dbReference type="Proteomes" id="UP000245839">
    <property type="component" value="Unassembled WGS sequence"/>
</dbReference>
<dbReference type="EMBL" id="QGDJ01000012">
    <property type="protein sequence ID" value="PWJ14466.1"/>
    <property type="molecule type" value="Genomic_DNA"/>
</dbReference>
<keyword evidence="1" id="KW-0732">Signal</keyword>
<accession>A0A2Y9B144</accession>
<organism evidence="3 5">
    <name type="scientific">Jannaschia seohaensis</name>
    <dbReference type="NCBI Taxonomy" id="475081"/>
    <lineage>
        <taxon>Bacteria</taxon>
        <taxon>Pseudomonadati</taxon>
        <taxon>Pseudomonadota</taxon>
        <taxon>Alphaproteobacteria</taxon>
        <taxon>Rhodobacterales</taxon>
        <taxon>Roseobacteraceae</taxon>
        <taxon>Jannaschia</taxon>
    </lineage>
</organism>
<feature type="chain" id="PRO_5036058979" evidence="1">
    <location>
        <begin position="20"/>
        <end position="122"/>
    </location>
</feature>
<dbReference type="Proteomes" id="UP000251571">
    <property type="component" value="Unassembled WGS sequence"/>
</dbReference>
<sequence length="122" mass="12026">MRAWIGCLAAGALASPALAAGDPPLLLIELAAADGSVTVVARVVGEPGSVLSGHLLLERVAGGNRMSSAQSSEVEISASGSARIAQVSLNLGQPARLDATLTPTGTDGPLATATYSLVIPAP</sequence>
<dbReference type="EMBL" id="UETC01000012">
    <property type="protein sequence ID" value="SSA50214.1"/>
    <property type="molecule type" value="Genomic_DNA"/>
</dbReference>
<feature type="signal peptide" evidence="1">
    <location>
        <begin position="1"/>
        <end position="19"/>
    </location>
</feature>
<evidence type="ECO:0000256" key="1">
    <source>
        <dbReference type="SAM" id="SignalP"/>
    </source>
</evidence>
<reference evidence="3 5" key="1">
    <citation type="submission" date="2016-10" db="EMBL/GenBank/DDBJ databases">
        <authorList>
            <person name="Cai Z."/>
        </authorList>
    </citation>
    <scope>NUCLEOTIDE SEQUENCE [LARGE SCALE GENOMIC DNA]</scope>
    <source>
        <strain evidence="3 5">DSM 25227</strain>
    </source>
</reference>
<gene>
    <name evidence="2" type="ORF">BCF38_11289</name>
    <name evidence="3" type="ORF">SAMN05421539_11289</name>
</gene>
<dbReference type="Gene3D" id="2.60.40.2420">
    <property type="match status" value="1"/>
</dbReference>
<evidence type="ECO:0000313" key="3">
    <source>
        <dbReference type="EMBL" id="SSA50214.1"/>
    </source>
</evidence>
<dbReference type="RefSeq" id="WP_109565789.1">
    <property type="nucleotide sequence ID" value="NZ_QGDJ01000012.1"/>
</dbReference>
<name>A0A2Y9B144_9RHOB</name>
<dbReference type="InterPro" id="IPR047726">
    <property type="entry name" value="CsgH_dom"/>
</dbReference>
<dbReference type="InterPro" id="IPR053722">
    <property type="entry name" value="Curli_assembly_CsgC/AgfC"/>
</dbReference>
<protein>
    <submittedName>
        <fullName evidence="3">Uncharacterized protein</fullName>
    </submittedName>
</protein>
<dbReference type="NCBIfam" id="NF041112">
    <property type="entry name" value="chap_CsgH_alph"/>
    <property type="match status" value="1"/>
</dbReference>